<evidence type="ECO:0000313" key="1">
    <source>
        <dbReference type="EMBL" id="MBB5888256.1"/>
    </source>
</evidence>
<dbReference type="Proteomes" id="UP000562464">
    <property type="component" value="Unassembled WGS sequence"/>
</dbReference>
<keyword evidence="2" id="KW-1185">Reference proteome</keyword>
<evidence type="ECO:0000313" key="2">
    <source>
        <dbReference type="Proteomes" id="UP000562464"/>
    </source>
</evidence>
<reference evidence="1 2" key="1">
    <citation type="submission" date="2020-08" db="EMBL/GenBank/DDBJ databases">
        <title>Genomic Encyclopedia of Type Strains, Phase IV (KMG-IV): sequencing the most valuable type-strain genomes for metagenomic binning, comparative biology and taxonomic classification.</title>
        <authorList>
            <person name="Goeker M."/>
        </authorList>
    </citation>
    <scope>NUCLEOTIDE SEQUENCE [LARGE SCALE GENOMIC DNA]</scope>
    <source>
        <strain evidence="1 2">DSM 14925</strain>
    </source>
</reference>
<accession>A0A841C2R4</accession>
<dbReference type="AlphaFoldDB" id="A0A841C2R4"/>
<gene>
    <name evidence="1" type="ORF">HNQ37_001148</name>
</gene>
<sequence length="92" mass="11208">MINDDNMNRVIERYFQKAENNLVSVIDSCLLCYYSEFLKAKDKIKSIYYYEKGYSTYYCYLRYQEPLNCPLGIGMAIRDCYTFHWYFRPLLN</sequence>
<organism evidence="1 2">
    <name type="scientific">Lactovum miscens</name>
    <dbReference type="NCBI Taxonomy" id="190387"/>
    <lineage>
        <taxon>Bacteria</taxon>
        <taxon>Bacillati</taxon>
        <taxon>Bacillota</taxon>
        <taxon>Bacilli</taxon>
        <taxon>Lactobacillales</taxon>
        <taxon>Streptococcaceae</taxon>
        <taxon>Lactovum</taxon>
    </lineage>
</organism>
<proteinExistence type="predicted"/>
<protein>
    <submittedName>
        <fullName evidence="1">Uncharacterized protein</fullName>
    </submittedName>
</protein>
<name>A0A841C2R4_9LACT</name>
<dbReference type="EMBL" id="JACHHV010000018">
    <property type="protein sequence ID" value="MBB5888256.1"/>
    <property type="molecule type" value="Genomic_DNA"/>
</dbReference>
<comment type="caution">
    <text evidence="1">The sequence shown here is derived from an EMBL/GenBank/DDBJ whole genome shotgun (WGS) entry which is preliminary data.</text>
</comment>